<keyword evidence="2" id="KW-0812">Transmembrane</keyword>
<evidence type="ECO:0000256" key="2">
    <source>
        <dbReference type="SAM" id="Phobius"/>
    </source>
</evidence>
<keyword evidence="6" id="KW-1185">Reference proteome</keyword>
<sequence length="399" mass="42413">MSIPPPPGPAQPPDPQGQYQAPPPQGPYAPSPFPHQQAAWPTPHGYGYGYPYVPVPQPPVNGVAIAALVLGVFCFLPAVGLVLGVIALVQIKRKGQRGKALAVTGAALSAAGVGLWALMLATGGAAAFWEGVKEGAREGNAAFSLDKGDCFDTPSGSLQGVTYDVDKVPCSGEHDGEVFATVALPDGGYPGDERVTEIADEKCYALLGDYALDLWAVPDHVDVYYLSPTSQSWRLGDREITCVFGNTDERGGLTGSLRNDGTAMDADQLAYLEAVREIDAVLDTEPEAYPEDDLPGNREWAGEVHAVLDEQTGVLRAHTWGPDAERPLAELVRELEAAVEDWREAADAKDVDTFYEHYDNAYGFYGGEATVTAREALGLDTSPPAYDYDEGAEGATEDA</sequence>
<evidence type="ECO:0000313" key="5">
    <source>
        <dbReference type="EMBL" id="MFB8772348.1"/>
    </source>
</evidence>
<feature type="transmembrane region" description="Helical" evidence="2">
    <location>
        <begin position="101"/>
        <end position="129"/>
    </location>
</feature>
<organism evidence="5 6">
    <name type="scientific">Streptomyces broussonetiae</name>
    <dbReference type="NCBI Taxonomy" id="2686304"/>
    <lineage>
        <taxon>Bacteria</taxon>
        <taxon>Bacillati</taxon>
        <taxon>Actinomycetota</taxon>
        <taxon>Actinomycetes</taxon>
        <taxon>Kitasatosporales</taxon>
        <taxon>Streptomycetaceae</taxon>
        <taxon>Streptomyces</taxon>
    </lineage>
</organism>
<feature type="domain" description="DUF4190" evidence="3">
    <location>
        <begin position="64"/>
        <end position="118"/>
    </location>
</feature>
<protein>
    <submittedName>
        <fullName evidence="5">DUF4190 domain-containing protein</fullName>
    </submittedName>
</protein>
<feature type="region of interest" description="Disordered" evidence="1">
    <location>
        <begin position="1"/>
        <end position="34"/>
    </location>
</feature>
<dbReference type="Proteomes" id="UP001585080">
    <property type="component" value="Unassembled WGS sequence"/>
</dbReference>
<dbReference type="Pfam" id="PF13828">
    <property type="entry name" value="DUF4190"/>
    <property type="match status" value="1"/>
</dbReference>
<dbReference type="InterPro" id="IPR025241">
    <property type="entry name" value="DUF4190"/>
</dbReference>
<accession>A0ABV5E675</accession>
<gene>
    <name evidence="5" type="ORF">VSS16_06310</name>
</gene>
<evidence type="ECO:0000259" key="4">
    <source>
        <dbReference type="Pfam" id="PF13845"/>
    </source>
</evidence>
<dbReference type="EMBL" id="JAYMRP010000004">
    <property type="protein sequence ID" value="MFB8772348.1"/>
    <property type="molecule type" value="Genomic_DNA"/>
</dbReference>
<reference evidence="5 6" key="1">
    <citation type="submission" date="2024-01" db="EMBL/GenBank/DDBJ databases">
        <title>Genome mining of biosynthetic gene clusters to explore secondary metabolites of Streptomyces sp.</title>
        <authorList>
            <person name="Baig A."/>
            <person name="Ajitkumar Shintre N."/>
            <person name="Kumar H."/>
            <person name="Anbarasu A."/>
            <person name="Ramaiah S."/>
        </authorList>
    </citation>
    <scope>NUCLEOTIDE SEQUENCE [LARGE SCALE GENOMIC DNA]</scope>
    <source>
        <strain evidence="5 6">A57</strain>
    </source>
</reference>
<evidence type="ECO:0000313" key="6">
    <source>
        <dbReference type="Proteomes" id="UP001585080"/>
    </source>
</evidence>
<dbReference type="InterPro" id="IPR026004">
    <property type="entry name" value="Septum_form"/>
</dbReference>
<proteinExistence type="predicted"/>
<evidence type="ECO:0000259" key="3">
    <source>
        <dbReference type="Pfam" id="PF13828"/>
    </source>
</evidence>
<feature type="region of interest" description="Disordered" evidence="1">
    <location>
        <begin position="380"/>
        <end position="399"/>
    </location>
</feature>
<name>A0ABV5E675_9ACTN</name>
<feature type="compositionally biased region" description="Acidic residues" evidence="1">
    <location>
        <begin position="387"/>
        <end position="399"/>
    </location>
</feature>
<comment type="caution">
    <text evidence="5">The sequence shown here is derived from an EMBL/GenBank/DDBJ whole genome shotgun (WGS) entry which is preliminary data.</text>
</comment>
<keyword evidence="2" id="KW-0472">Membrane</keyword>
<dbReference type="Pfam" id="PF13845">
    <property type="entry name" value="Septum_form"/>
    <property type="match status" value="1"/>
</dbReference>
<feature type="compositionally biased region" description="Pro residues" evidence="1">
    <location>
        <begin position="1"/>
        <end position="33"/>
    </location>
</feature>
<evidence type="ECO:0000256" key="1">
    <source>
        <dbReference type="SAM" id="MobiDB-lite"/>
    </source>
</evidence>
<keyword evidence="2" id="KW-1133">Transmembrane helix</keyword>
<feature type="domain" description="Septum formation-related" evidence="4">
    <location>
        <begin position="148"/>
        <end position="270"/>
    </location>
</feature>
<dbReference type="RefSeq" id="WP_376731310.1">
    <property type="nucleotide sequence ID" value="NZ_JAYMRP010000004.1"/>
</dbReference>
<feature type="transmembrane region" description="Helical" evidence="2">
    <location>
        <begin position="63"/>
        <end position="89"/>
    </location>
</feature>